<feature type="binding site" evidence="8">
    <location>
        <begin position="113"/>
        <end position="120"/>
    </location>
    <ligand>
        <name>ATP</name>
        <dbReference type="ChEBI" id="CHEBI:30616"/>
    </ligand>
</feature>
<keyword evidence="4 7" id="KW-0862">Zinc</keyword>
<evidence type="ECO:0000256" key="5">
    <source>
        <dbReference type="ARBA" id="ARBA00022840"/>
    </source>
</evidence>
<evidence type="ECO:0000256" key="7">
    <source>
        <dbReference type="PROSITE-ProRule" id="PRU00125"/>
    </source>
</evidence>
<feature type="region of interest" description="Disordered" evidence="10">
    <location>
        <begin position="463"/>
        <end position="489"/>
    </location>
</feature>
<dbReference type="InterPro" id="IPR027640">
    <property type="entry name" value="Kinesin-like_fam"/>
</dbReference>
<feature type="compositionally biased region" description="Acidic residues" evidence="10">
    <location>
        <begin position="480"/>
        <end position="489"/>
    </location>
</feature>
<keyword evidence="1" id="KW-0493">Microtubule</keyword>
<feature type="coiled-coil region" evidence="9">
    <location>
        <begin position="589"/>
        <end position="630"/>
    </location>
</feature>
<dbReference type="Gene3D" id="2.10.110.10">
    <property type="entry name" value="Cysteine Rich Protein"/>
    <property type="match status" value="2"/>
</dbReference>
<name>A0A367JS00_RHIAZ</name>
<feature type="coiled-coil region" evidence="9">
    <location>
        <begin position="764"/>
        <end position="791"/>
    </location>
</feature>
<evidence type="ECO:0000256" key="10">
    <source>
        <dbReference type="SAM" id="MobiDB-lite"/>
    </source>
</evidence>
<dbReference type="InterPro" id="IPR027417">
    <property type="entry name" value="P-loop_NTPase"/>
</dbReference>
<protein>
    <recommendedName>
        <fullName evidence="15">Kinesin-like protein</fullName>
    </recommendedName>
</protein>
<keyword evidence="5 8" id="KW-0067">ATP-binding</keyword>
<keyword evidence="7" id="KW-0440">LIM domain</keyword>
<evidence type="ECO:0000313" key="14">
    <source>
        <dbReference type="Proteomes" id="UP000252139"/>
    </source>
</evidence>
<accession>A0A367JS00</accession>
<dbReference type="InterPro" id="IPR036961">
    <property type="entry name" value="Kinesin_motor_dom_sf"/>
</dbReference>
<keyword evidence="2 7" id="KW-0479">Metal-binding</keyword>
<dbReference type="PROSITE" id="PS00411">
    <property type="entry name" value="KINESIN_MOTOR_1"/>
    <property type="match status" value="1"/>
</dbReference>
<dbReference type="PRINTS" id="PR00380">
    <property type="entry name" value="KINESINHEAVY"/>
</dbReference>
<dbReference type="EMBL" id="PJQL01000785">
    <property type="protein sequence ID" value="RCH92742.1"/>
    <property type="molecule type" value="Genomic_DNA"/>
</dbReference>
<evidence type="ECO:0000256" key="3">
    <source>
        <dbReference type="ARBA" id="ARBA00022741"/>
    </source>
</evidence>
<dbReference type="PANTHER" id="PTHR24115:SF1008">
    <property type="entry name" value="KINESIN-LIKE PROTEIN SUBITO"/>
    <property type="match status" value="1"/>
</dbReference>
<evidence type="ECO:0000259" key="12">
    <source>
        <dbReference type="PROSITE" id="PS50067"/>
    </source>
</evidence>
<keyword evidence="14" id="KW-1185">Reference proteome</keyword>
<feature type="coiled-coil region" evidence="9">
    <location>
        <begin position="492"/>
        <end position="558"/>
    </location>
</feature>
<dbReference type="GO" id="GO:0007018">
    <property type="term" value="P:microtubule-based movement"/>
    <property type="evidence" value="ECO:0007669"/>
    <property type="project" value="InterPro"/>
</dbReference>
<dbReference type="GO" id="GO:0003777">
    <property type="term" value="F:microtubule motor activity"/>
    <property type="evidence" value="ECO:0007669"/>
    <property type="project" value="InterPro"/>
</dbReference>
<evidence type="ECO:0000256" key="1">
    <source>
        <dbReference type="ARBA" id="ARBA00022701"/>
    </source>
</evidence>
<dbReference type="GO" id="GO:0005634">
    <property type="term" value="C:nucleus"/>
    <property type="evidence" value="ECO:0007669"/>
    <property type="project" value="TreeGrafter"/>
</dbReference>
<feature type="compositionally biased region" description="Polar residues" evidence="10">
    <location>
        <begin position="467"/>
        <end position="479"/>
    </location>
</feature>
<proteinExistence type="inferred from homology"/>
<organism evidence="13 14">
    <name type="scientific">Rhizopus azygosporus</name>
    <name type="common">Rhizopus microsporus var. azygosporus</name>
    <dbReference type="NCBI Taxonomy" id="86630"/>
    <lineage>
        <taxon>Eukaryota</taxon>
        <taxon>Fungi</taxon>
        <taxon>Fungi incertae sedis</taxon>
        <taxon>Mucoromycota</taxon>
        <taxon>Mucoromycotina</taxon>
        <taxon>Mucoromycetes</taxon>
        <taxon>Mucorales</taxon>
        <taxon>Mucorineae</taxon>
        <taxon>Rhizopodaceae</taxon>
        <taxon>Rhizopus</taxon>
    </lineage>
</organism>
<dbReference type="PANTHER" id="PTHR24115">
    <property type="entry name" value="KINESIN-RELATED"/>
    <property type="match status" value="1"/>
</dbReference>
<dbReference type="SMART" id="SM00132">
    <property type="entry name" value="LIM"/>
    <property type="match status" value="2"/>
</dbReference>
<dbReference type="GO" id="GO:0005874">
    <property type="term" value="C:microtubule"/>
    <property type="evidence" value="ECO:0007669"/>
    <property type="project" value="UniProtKB-KW"/>
</dbReference>
<evidence type="ECO:0000256" key="8">
    <source>
        <dbReference type="PROSITE-ProRule" id="PRU00283"/>
    </source>
</evidence>
<comment type="similarity">
    <text evidence="8">Belongs to the TRAFAC class myosin-kinesin ATPase superfamily. Kinesin family.</text>
</comment>
<comment type="caution">
    <text evidence="13">The sequence shown here is derived from an EMBL/GenBank/DDBJ whole genome shotgun (WGS) entry which is preliminary data.</text>
</comment>
<evidence type="ECO:0000256" key="6">
    <source>
        <dbReference type="ARBA" id="ARBA00023175"/>
    </source>
</evidence>
<feature type="region of interest" description="Disordered" evidence="10">
    <location>
        <begin position="799"/>
        <end position="822"/>
    </location>
</feature>
<dbReference type="GO" id="GO:0016887">
    <property type="term" value="F:ATP hydrolysis activity"/>
    <property type="evidence" value="ECO:0007669"/>
    <property type="project" value="TreeGrafter"/>
</dbReference>
<dbReference type="PROSITE" id="PS00478">
    <property type="entry name" value="LIM_DOMAIN_1"/>
    <property type="match status" value="2"/>
</dbReference>
<feature type="non-terminal residue" evidence="13">
    <location>
        <position position="1029"/>
    </location>
</feature>
<dbReference type="PROSITE" id="PS50067">
    <property type="entry name" value="KINESIN_MOTOR_2"/>
    <property type="match status" value="1"/>
</dbReference>
<feature type="compositionally biased region" description="Basic and acidic residues" evidence="10">
    <location>
        <begin position="875"/>
        <end position="886"/>
    </location>
</feature>
<dbReference type="GO" id="GO:0008017">
    <property type="term" value="F:microtubule binding"/>
    <property type="evidence" value="ECO:0007669"/>
    <property type="project" value="InterPro"/>
</dbReference>
<evidence type="ECO:0000313" key="13">
    <source>
        <dbReference type="EMBL" id="RCH92742.1"/>
    </source>
</evidence>
<gene>
    <name evidence="13" type="ORF">CU097_001017</name>
</gene>
<feature type="region of interest" description="Disordered" evidence="10">
    <location>
        <begin position="875"/>
        <end position="895"/>
    </location>
</feature>
<dbReference type="InterPro" id="IPR019821">
    <property type="entry name" value="Kinesin_motor_CS"/>
</dbReference>
<feature type="domain" description="Kinesin motor" evidence="12">
    <location>
        <begin position="22"/>
        <end position="421"/>
    </location>
</feature>
<evidence type="ECO:0000259" key="11">
    <source>
        <dbReference type="PROSITE" id="PS50023"/>
    </source>
</evidence>
<dbReference type="AlphaFoldDB" id="A0A367JS00"/>
<dbReference type="Pfam" id="PF00412">
    <property type="entry name" value="LIM"/>
    <property type="match status" value="2"/>
</dbReference>
<feature type="domain" description="LIM zinc-binding" evidence="11">
    <location>
        <begin position="967"/>
        <end position="1025"/>
    </location>
</feature>
<dbReference type="STRING" id="86630.A0A367JS00"/>
<dbReference type="CDD" id="cd08368">
    <property type="entry name" value="LIM"/>
    <property type="match status" value="2"/>
</dbReference>
<evidence type="ECO:0000256" key="4">
    <source>
        <dbReference type="ARBA" id="ARBA00022833"/>
    </source>
</evidence>
<dbReference type="Gene3D" id="3.40.850.10">
    <property type="entry name" value="Kinesin motor domain"/>
    <property type="match status" value="1"/>
</dbReference>
<keyword evidence="6 8" id="KW-0505">Motor protein</keyword>
<sequence>MAASPLRGTGHHNELYPPDKEPVKAYLRIRPKPPHYESDMEDPYLQIINDLEISMTPPQDSNAYRTRNRAPERYRFTRIFTESVTQQEFFNKTTLPLIQDVLRGENALIFAYGVTNSGKTYSIMGTKKQPGLLPRTLDVIFNSIDGFLSDSKVKPCMHSLVQTYIHDEEENRNIFDYPNMAKEIWENRDSTAIPIEQNFEYGIWLSFAEIYTEKIYDLLVRPDHLSKRQALPLKYEYSSGHKYIAGLKEVRVQSIDEAYAILLEGQRNRAEYSTMTNPTSSRSHSIFTIRIVRVPIDENDYIIEDPVYATVSRFSIVDLAGSERYRNTLNFGQRLKEAGNINKSLMVLGQCMETLRLNQVKVAMGKKPMMVPYRHSKLTELFKSSFEGDGKAVMVVNVNPFDTGFDENSHVMKFAAVARDVTIWRRMHPRIEPEQISNYANKRPRTQHRIARRVYEDEMMRDDMEEPSSTIIRQSSNTNNEEEEEEEYDPFVDNLIEQLEDLRNKWIEAEGRNTTLEARQKAAQDIEAEMNSIKQMYLDLLDKQAKSETQHLNETNKQDLVKEILDRQDMLKNELSQFRDYTNKDEDTKTKLLERITELEKDKQKQQEHIQELYREVNQLRLVAQEKTEKEQKVESMQSMEVDASTATTTIQKDPVFDRFLDLRKKLRRSIFRGEEYSHDADVIMGEIEQFQDVTFELVKETNMGKLLKLITQREFKHDPYNIKQRAKTLFKKYAKISIPILASKKPSQMVAISVDAGGEEEFISDMRNALHSLQDENNRLKCKLKIMQEGQRRLKEAFEKTRSTPVLSQESRDTESESFSPVLGAVKEEEDHLTLIDDVDNMALKNYLNALPSKPTHTPSRDYQQLKKDLTYEPKRNQHASDIKTPKTPRPLSKVSVTSPLYVGQECSACHQQVHGSVVSVPGNGVWHSHCFTCKVCHRQLENESYFEKDGDIYCSIDYRRLFTLYCDTCGEPIERQVIRALGKYYHQDHFVCCVCKQPFGDQQFMVLDDQPYCQEDYLKKCGKKCSG</sequence>
<dbReference type="Pfam" id="PF00225">
    <property type="entry name" value="Kinesin"/>
    <property type="match status" value="1"/>
</dbReference>
<dbReference type="OrthoDB" id="2271782at2759"/>
<dbReference type="SMART" id="SM00129">
    <property type="entry name" value="KISc"/>
    <property type="match status" value="1"/>
</dbReference>
<keyword evidence="9" id="KW-0175">Coiled coil</keyword>
<dbReference type="PROSITE" id="PS50023">
    <property type="entry name" value="LIM_DOMAIN_2"/>
    <property type="match status" value="2"/>
</dbReference>
<dbReference type="GO" id="GO:0046872">
    <property type="term" value="F:metal ion binding"/>
    <property type="evidence" value="ECO:0007669"/>
    <property type="project" value="UniProtKB-KW"/>
</dbReference>
<dbReference type="InterPro" id="IPR001781">
    <property type="entry name" value="Znf_LIM"/>
</dbReference>
<dbReference type="InterPro" id="IPR001752">
    <property type="entry name" value="Kinesin_motor_dom"/>
</dbReference>
<dbReference type="SUPFAM" id="SSF57716">
    <property type="entry name" value="Glucocorticoid receptor-like (DNA-binding domain)"/>
    <property type="match status" value="2"/>
</dbReference>
<dbReference type="SUPFAM" id="SSF52540">
    <property type="entry name" value="P-loop containing nucleoside triphosphate hydrolases"/>
    <property type="match status" value="1"/>
</dbReference>
<keyword evidence="3 8" id="KW-0547">Nucleotide-binding</keyword>
<reference evidence="13 14" key="1">
    <citation type="journal article" date="2018" name="G3 (Bethesda)">
        <title>Phylogenetic and Phylogenomic Definition of Rhizopus Species.</title>
        <authorList>
            <person name="Gryganskyi A.P."/>
            <person name="Golan J."/>
            <person name="Dolatabadi S."/>
            <person name="Mondo S."/>
            <person name="Robb S."/>
            <person name="Idnurm A."/>
            <person name="Muszewska A."/>
            <person name="Steczkiewicz K."/>
            <person name="Masonjones S."/>
            <person name="Liao H.L."/>
            <person name="Gajdeczka M.T."/>
            <person name="Anike F."/>
            <person name="Vuek A."/>
            <person name="Anishchenko I.M."/>
            <person name="Voigt K."/>
            <person name="de Hoog G.S."/>
            <person name="Smith M.E."/>
            <person name="Heitman J."/>
            <person name="Vilgalys R."/>
            <person name="Stajich J.E."/>
        </authorList>
    </citation>
    <scope>NUCLEOTIDE SEQUENCE [LARGE SCALE GENOMIC DNA]</scope>
    <source>
        <strain evidence="13 14">CBS 357.93</strain>
    </source>
</reference>
<dbReference type="GO" id="GO:0005871">
    <property type="term" value="C:kinesin complex"/>
    <property type="evidence" value="ECO:0007669"/>
    <property type="project" value="TreeGrafter"/>
</dbReference>
<evidence type="ECO:0008006" key="15">
    <source>
        <dbReference type="Google" id="ProtNLM"/>
    </source>
</evidence>
<evidence type="ECO:0000256" key="9">
    <source>
        <dbReference type="SAM" id="Coils"/>
    </source>
</evidence>
<dbReference type="Proteomes" id="UP000252139">
    <property type="component" value="Unassembled WGS sequence"/>
</dbReference>
<feature type="domain" description="LIM zinc-binding" evidence="11">
    <location>
        <begin position="906"/>
        <end position="966"/>
    </location>
</feature>
<evidence type="ECO:0000256" key="2">
    <source>
        <dbReference type="ARBA" id="ARBA00022723"/>
    </source>
</evidence>
<dbReference type="GO" id="GO:0005524">
    <property type="term" value="F:ATP binding"/>
    <property type="evidence" value="ECO:0007669"/>
    <property type="project" value="UniProtKB-UniRule"/>
</dbReference>